<gene>
    <name evidence="2" type="ORF">AUP43_12315</name>
</gene>
<reference evidence="2 3" key="1">
    <citation type="submission" date="2015-12" db="EMBL/GenBank/DDBJ databases">
        <title>Genome sequence of Oceanibaculum pacificum MCCC 1A02656.</title>
        <authorList>
            <person name="Lu L."/>
            <person name="Lai Q."/>
            <person name="Shao Z."/>
            <person name="Qian P."/>
        </authorList>
    </citation>
    <scope>NUCLEOTIDE SEQUENCE [LARGE SCALE GENOMIC DNA]</scope>
    <source>
        <strain evidence="2 3">MCCC 1A02656</strain>
    </source>
</reference>
<dbReference type="PANTHER" id="PTHR34215:SF1">
    <property type="entry name" value="YLXR DOMAIN-CONTAINING PROTEIN"/>
    <property type="match status" value="1"/>
</dbReference>
<dbReference type="Pfam" id="PF04296">
    <property type="entry name" value="YlxR"/>
    <property type="match status" value="1"/>
</dbReference>
<dbReference type="OrthoDB" id="9799836at2"/>
<evidence type="ECO:0000313" key="3">
    <source>
        <dbReference type="Proteomes" id="UP000076400"/>
    </source>
</evidence>
<dbReference type="InterPro" id="IPR007393">
    <property type="entry name" value="YlxR_dom"/>
</dbReference>
<protein>
    <recommendedName>
        <fullName evidence="1">YlxR domain-containing protein</fullName>
    </recommendedName>
</protein>
<name>A0A154VSJ8_9PROT</name>
<organism evidence="2 3">
    <name type="scientific">Oceanibaculum pacificum</name>
    <dbReference type="NCBI Taxonomy" id="580166"/>
    <lineage>
        <taxon>Bacteria</taxon>
        <taxon>Pseudomonadati</taxon>
        <taxon>Pseudomonadota</taxon>
        <taxon>Alphaproteobacteria</taxon>
        <taxon>Rhodospirillales</taxon>
        <taxon>Oceanibaculaceae</taxon>
        <taxon>Oceanibaculum</taxon>
    </lineage>
</organism>
<dbReference type="SUPFAM" id="SSF55315">
    <property type="entry name" value="L30e-like"/>
    <property type="match status" value="1"/>
</dbReference>
<dbReference type="PANTHER" id="PTHR34215">
    <property type="entry name" value="BLL0784 PROTEIN"/>
    <property type="match status" value="1"/>
</dbReference>
<accession>A0A154VSJ8</accession>
<dbReference type="InterPro" id="IPR035931">
    <property type="entry name" value="YlxR-like_sf"/>
</dbReference>
<sequence length="194" mass="20578">MEPDDPKAPSRRCLATGESLPKAVLIRFVVGPDATVVPDLEQRLPGRGLWVRADRAALDRAVAKGLFSRAARATVRTDPEMTNRVEGLLARRLIGLIGLARRAGEAVTGFEKVRDWLKTGSAAVLLAASDGAEDGRGKLRGLTGDRPVIEVLDASELGEAFGRDRAVHAAIAPGGLAEKIVADAGRLAGFRRLD</sequence>
<comment type="caution">
    <text evidence="2">The sequence shown here is derived from an EMBL/GenBank/DDBJ whole genome shotgun (WGS) entry which is preliminary data.</text>
</comment>
<dbReference type="Gene3D" id="3.30.1330.30">
    <property type="match status" value="1"/>
</dbReference>
<dbReference type="Proteomes" id="UP000076400">
    <property type="component" value="Unassembled WGS sequence"/>
</dbReference>
<dbReference type="InterPro" id="IPR029064">
    <property type="entry name" value="Ribosomal_eL30-like_sf"/>
</dbReference>
<evidence type="ECO:0000259" key="1">
    <source>
        <dbReference type="Pfam" id="PF04296"/>
    </source>
</evidence>
<dbReference type="Gene3D" id="3.30.1230.10">
    <property type="entry name" value="YlxR-like"/>
    <property type="match status" value="1"/>
</dbReference>
<dbReference type="SUPFAM" id="SSF64376">
    <property type="entry name" value="YlxR-like"/>
    <property type="match status" value="1"/>
</dbReference>
<evidence type="ECO:0000313" key="2">
    <source>
        <dbReference type="EMBL" id="KZD04198.1"/>
    </source>
</evidence>
<keyword evidence="3" id="KW-1185">Reference proteome</keyword>
<dbReference type="AlphaFoldDB" id="A0A154VSJ8"/>
<dbReference type="STRING" id="580166.AUP43_12315"/>
<dbReference type="CDD" id="cd00279">
    <property type="entry name" value="YlxR"/>
    <property type="match status" value="1"/>
</dbReference>
<feature type="domain" description="YlxR" evidence="1">
    <location>
        <begin position="11"/>
        <end position="85"/>
    </location>
</feature>
<dbReference type="NCBIfam" id="NF006622">
    <property type="entry name" value="PRK09190.1"/>
    <property type="match status" value="1"/>
</dbReference>
<proteinExistence type="predicted"/>
<dbReference type="InterPro" id="IPR037465">
    <property type="entry name" value="YlxR"/>
</dbReference>
<dbReference type="EMBL" id="LPXN01000137">
    <property type="protein sequence ID" value="KZD04198.1"/>
    <property type="molecule type" value="Genomic_DNA"/>
</dbReference>